<gene>
    <name evidence="2" type="ORF">M9Y10_044014</name>
</gene>
<protein>
    <submittedName>
        <fullName evidence="2">Uncharacterized protein</fullName>
    </submittedName>
</protein>
<evidence type="ECO:0000313" key="3">
    <source>
        <dbReference type="Proteomes" id="UP001470230"/>
    </source>
</evidence>
<reference evidence="2 3" key="1">
    <citation type="submission" date="2024-04" db="EMBL/GenBank/DDBJ databases">
        <title>Tritrichomonas musculus Genome.</title>
        <authorList>
            <person name="Alves-Ferreira E."/>
            <person name="Grigg M."/>
            <person name="Lorenzi H."/>
            <person name="Galac M."/>
        </authorList>
    </citation>
    <scope>NUCLEOTIDE SEQUENCE [LARGE SCALE GENOMIC DNA]</scope>
    <source>
        <strain evidence="2 3">EAF2021</strain>
    </source>
</reference>
<accession>A0ABR2K1T4</accession>
<dbReference type="EMBL" id="JAPFFF010000008">
    <property type="protein sequence ID" value="KAK8884892.1"/>
    <property type="molecule type" value="Genomic_DNA"/>
</dbReference>
<dbReference type="Proteomes" id="UP001470230">
    <property type="component" value="Unassembled WGS sequence"/>
</dbReference>
<name>A0ABR2K1T4_9EUKA</name>
<proteinExistence type="predicted"/>
<evidence type="ECO:0000313" key="2">
    <source>
        <dbReference type="EMBL" id="KAK8884892.1"/>
    </source>
</evidence>
<comment type="caution">
    <text evidence="2">The sequence shown here is derived from an EMBL/GenBank/DDBJ whole genome shotgun (WGS) entry which is preliminary data.</text>
</comment>
<keyword evidence="3" id="KW-1185">Reference proteome</keyword>
<sequence length="644" mass="73662">MSREAAEAFQWWNSHVNENLIVTKSNSKSNISPPECIMPQKALIAWSNICPFFQYLNIDQTDIQKYWESIQKIVSLFYPNEKIPNPISNFPEFIIKLYLIRDVLFPKTVPMCLKFINANMSENKLHEEKKINKQISNTGHNKANGKNKNRNSNQAPPNQTISLIDCNNCFGKNPASFCIYNLPLYFLDPVLYFQTLLTLRSSNHSFWQFAISNTKVVDAFFEMQTNFILPLPAFSANEFWEHRLYLSDILFHLIEHIFIGNNATSILKNHPKAFQFTIKFVECCIKLAKNAPFGISIVFFRYIIRILKIAQNKIPNDQIKTLSLQFLLNLDKSNSSLVPLAVSFLLKMKPLVIPHSRIIRMISKRGIRNLSDIEIIPSLCEGNNILQILTLLCRSAISNKLWHRACMSEIFGIINRFSERIDVKDWFQIFIRRIFIFISIASSKMRYRTRTLLLVESLASMSITRISWLQQAILIGAASIWSTKIVPPYFKNFFPLLSSPDDLTIHELESFANSDIILKSFPFDAYKGTLILLPIIDIHKNPKTSLAQRTTKRTLNKANSNNTSFIYTKYGCPSASSASIPLGLNHHKTSSRSDKFTGRSGASKATKKTGSQKKRPEPLIKKPSGNKQSRPLASALCVSPLHRR</sequence>
<feature type="region of interest" description="Disordered" evidence="1">
    <location>
        <begin position="136"/>
        <end position="156"/>
    </location>
</feature>
<feature type="region of interest" description="Disordered" evidence="1">
    <location>
        <begin position="583"/>
        <end position="644"/>
    </location>
</feature>
<evidence type="ECO:0000256" key="1">
    <source>
        <dbReference type="SAM" id="MobiDB-lite"/>
    </source>
</evidence>
<organism evidence="2 3">
    <name type="scientific">Tritrichomonas musculus</name>
    <dbReference type="NCBI Taxonomy" id="1915356"/>
    <lineage>
        <taxon>Eukaryota</taxon>
        <taxon>Metamonada</taxon>
        <taxon>Parabasalia</taxon>
        <taxon>Tritrichomonadida</taxon>
        <taxon>Tritrichomonadidae</taxon>
        <taxon>Tritrichomonas</taxon>
    </lineage>
</organism>